<sequence length="185" mass="21175">MKNKHKLFILGLLLSLCLCGCGKTSDQKSDFEYQLLDGWVENKVDNTLFFTPNAYKVGSEATCAKYMISAGYIQKFNTSDDWGKIKDGKIQQVYFNNHSNVEDYGQVDGLCAPGYLIKVDYDLYSAAALEKEKNNGTNILEIDQTGQYWVLYLVKENKKTGYILALNTRNYTKEDMIEWAKSFKF</sequence>
<reference evidence="3" key="1">
    <citation type="submission" date="2015-05" db="EMBL/GenBank/DDBJ databases">
        <authorList>
            <consortium name="Pathogen Informatics"/>
        </authorList>
    </citation>
    <scope>NUCLEOTIDE SEQUENCE [LARGE SCALE GENOMIC DNA]</scope>
    <source>
        <strain evidence="3">M72</strain>
    </source>
</reference>
<evidence type="ECO:0000313" key="3">
    <source>
        <dbReference type="Proteomes" id="UP000049979"/>
    </source>
</evidence>
<gene>
    <name evidence="2" type="ORF">M72_19201</name>
</gene>
<proteinExistence type="predicted"/>
<evidence type="ECO:0008006" key="4">
    <source>
        <dbReference type="Google" id="ProtNLM"/>
    </source>
</evidence>
<accession>A0A0M6WBP1</accession>
<protein>
    <recommendedName>
        <fullName evidence="4">Lipoprotein</fullName>
    </recommendedName>
</protein>
<feature type="chain" id="PRO_5038675660" description="Lipoprotein" evidence="1">
    <location>
        <begin position="21"/>
        <end position="185"/>
    </location>
</feature>
<evidence type="ECO:0000256" key="1">
    <source>
        <dbReference type="SAM" id="SignalP"/>
    </source>
</evidence>
<organism evidence="2 3">
    <name type="scientific">Roseburia faecis</name>
    <dbReference type="NCBI Taxonomy" id="301302"/>
    <lineage>
        <taxon>Bacteria</taxon>
        <taxon>Bacillati</taxon>
        <taxon>Bacillota</taxon>
        <taxon>Clostridia</taxon>
        <taxon>Lachnospirales</taxon>
        <taxon>Lachnospiraceae</taxon>
        <taxon>Roseburia</taxon>
    </lineage>
</organism>
<dbReference type="EMBL" id="CVRR01000003">
    <property type="protein sequence ID" value="CRL31978.1"/>
    <property type="molecule type" value="Genomic_DNA"/>
</dbReference>
<keyword evidence="1" id="KW-0732">Signal</keyword>
<dbReference type="Proteomes" id="UP000049979">
    <property type="component" value="Unassembled WGS sequence"/>
</dbReference>
<dbReference type="AlphaFoldDB" id="A0A0M6WBP1"/>
<evidence type="ECO:0000313" key="2">
    <source>
        <dbReference type="EMBL" id="CRL31978.1"/>
    </source>
</evidence>
<name>A0A0M6WBP1_9FIRM</name>
<feature type="signal peptide" evidence="1">
    <location>
        <begin position="1"/>
        <end position="20"/>
    </location>
</feature>
<keyword evidence="3" id="KW-1185">Reference proteome</keyword>